<protein>
    <recommendedName>
        <fullName evidence="2">DNA ligase (NAD(+))</fullName>
        <ecNumber evidence="2">6.5.1.2</ecNumber>
    </recommendedName>
</protein>
<evidence type="ECO:0000259" key="10">
    <source>
        <dbReference type="SMART" id="SM00532"/>
    </source>
</evidence>
<dbReference type="InterPro" id="IPR012340">
    <property type="entry name" value="NA-bd_OB-fold"/>
</dbReference>
<evidence type="ECO:0000256" key="2">
    <source>
        <dbReference type="ARBA" id="ARBA00012722"/>
    </source>
</evidence>
<dbReference type="EMBL" id="BARS01037042">
    <property type="protein sequence ID" value="GAG21797.1"/>
    <property type="molecule type" value="Genomic_DNA"/>
</dbReference>
<reference evidence="11" key="1">
    <citation type="journal article" date="2014" name="Front. Microbiol.">
        <title>High frequency of phylogenetically diverse reductive dehalogenase-homologous genes in deep subseafloor sedimentary metagenomes.</title>
        <authorList>
            <person name="Kawai M."/>
            <person name="Futagami T."/>
            <person name="Toyoda A."/>
            <person name="Takaki Y."/>
            <person name="Nishi S."/>
            <person name="Hori S."/>
            <person name="Arai W."/>
            <person name="Tsubouchi T."/>
            <person name="Morono Y."/>
            <person name="Uchiyama I."/>
            <person name="Ito T."/>
            <person name="Fujiyama A."/>
            <person name="Inagaki F."/>
            <person name="Takami H."/>
        </authorList>
    </citation>
    <scope>NUCLEOTIDE SEQUENCE</scope>
    <source>
        <strain evidence="11">Expedition CK06-06</strain>
    </source>
</reference>
<dbReference type="InterPro" id="IPR010994">
    <property type="entry name" value="RuvA_2-like"/>
</dbReference>
<evidence type="ECO:0000256" key="8">
    <source>
        <dbReference type="ARBA" id="ARBA00023027"/>
    </source>
</evidence>
<evidence type="ECO:0000256" key="4">
    <source>
        <dbReference type="ARBA" id="ARBA00022705"/>
    </source>
</evidence>
<dbReference type="EC" id="6.5.1.2" evidence="2"/>
<keyword evidence="8" id="KW-0520">NAD</keyword>
<evidence type="ECO:0000256" key="6">
    <source>
        <dbReference type="ARBA" id="ARBA00022833"/>
    </source>
</evidence>
<dbReference type="Gene3D" id="1.10.150.20">
    <property type="entry name" value="5' to 3' exonuclease, C-terminal subdomain"/>
    <property type="match status" value="1"/>
</dbReference>
<dbReference type="AlphaFoldDB" id="X0WF25"/>
<dbReference type="Pfam" id="PF01653">
    <property type="entry name" value="DNA_ligase_aden"/>
    <property type="match status" value="1"/>
</dbReference>
<dbReference type="InterPro" id="IPR013840">
    <property type="entry name" value="DNAligase_N"/>
</dbReference>
<evidence type="ECO:0000256" key="1">
    <source>
        <dbReference type="ARBA" id="ARBA00001946"/>
    </source>
</evidence>
<dbReference type="Pfam" id="PF03120">
    <property type="entry name" value="OB_DNA_ligase"/>
    <property type="match status" value="1"/>
</dbReference>
<evidence type="ECO:0000256" key="9">
    <source>
        <dbReference type="ARBA" id="ARBA00034005"/>
    </source>
</evidence>
<dbReference type="InterPro" id="IPR004149">
    <property type="entry name" value="Znf_DNAligase_C4"/>
</dbReference>
<feature type="non-terminal residue" evidence="11">
    <location>
        <position position="257"/>
    </location>
</feature>
<keyword evidence="3" id="KW-0436">Ligase</keyword>
<evidence type="ECO:0000256" key="5">
    <source>
        <dbReference type="ARBA" id="ARBA00022723"/>
    </source>
</evidence>
<dbReference type="GO" id="GO:0006260">
    <property type="term" value="P:DNA replication"/>
    <property type="evidence" value="ECO:0007669"/>
    <property type="project" value="UniProtKB-KW"/>
</dbReference>
<dbReference type="GO" id="GO:0046872">
    <property type="term" value="F:metal ion binding"/>
    <property type="evidence" value="ECO:0007669"/>
    <property type="project" value="UniProtKB-KW"/>
</dbReference>
<dbReference type="Gene3D" id="3.30.470.30">
    <property type="entry name" value="DNA ligase/mRNA capping enzyme"/>
    <property type="match status" value="1"/>
</dbReference>
<keyword evidence="7" id="KW-0460">Magnesium</keyword>
<organism evidence="11">
    <name type="scientific">marine sediment metagenome</name>
    <dbReference type="NCBI Taxonomy" id="412755"/>
    <lineage>
        <taxon>unclassified sequences</taxon>
        <taxon>metagenomes</taxon>
        <taxon>ecological metagenomes</taxon>
    </lineage>
</organism>
<dbReference type="GO" id="GO:0003911">
    <property type="term" value="F:DNA ligase (NAD+) activity"/>
    <property type="evidence" value="ECO:0007669"/>
    <property type="project" value="UniProtKB-EC"/>
</dbReference>
<feature type="non-terminal residue" evidence="11">
    <location>
        <position position="1"/>
    </location>
</feature>
<dbReference type="Gene3D" id="2.40.50.140">
    <property type="entry name" value="Nucleic acid-binding proteins"/>
    <property type="match status" value="1"/>
</dbReference>
<name>X0WF25_9ZZZZ</name>
<comment type="caution">
    <text evidence="11">The sequence shown here is derived from an EMBL/GenBank/DDBJ whole genome shotgun (WGS) entry which is preliminary data.</text>
</comment>
<dbReference type="GO" id="GO:0006281">
    <property type="term" value="P:DNA repair"/>
    <property type="evidence" value="ECO:0007669"/>
    <property type="project" value="InterPro"/>
</dbReference>
<keyword evidence="4" id="KW-0235">DNA replication</keyword>
<evidence type="ECO:0000256" key="3">
    <source>
        <dbReference type="ARBA" id="ARBA00022598"/>
    </source>
</evidence>
<comment type="cofactor">
    <cofactor evidence="1">
        <name>Mg(2+)</name>
        <dbReference type="ChEBI" id="CHEBI:18420"/>
    </cofactor>
</comment>
<sequence>LSFFAYSIGEISQPLGENHYQTLQEFKKLGLPVNPNIKKAKDIDQAIEICLGWSDEKDSLAYHIDGMVIKLNRFDQRDVLGATARAPRWCISYKFPAEQVETIVESIDVQVGKSGILTPVANLTTVQLAGTTVKRASLHNFDELNRLDVRCGDTVIIEKAGEIIPQVVKVKKDLRPADAKPFKIPTKCPNCGGDVKKDEDGVYIRCVNPNCLGQLKERLKYFAGRGQMDIEHLGDALIEQLVEAGLVKNFADVYKLS</sequence>
<keyword evidence="6" id="KW-0862">Zinc</keyword>
<comment type="catalytic activity">
    <reaction evidence="9">
        <text>NAD(+) + (deoxyribonucleotide)n-3'-hydroxyl + 5'-phospho-(deoxyribonucleotide)m = (deoxyribonucleotide)n+m + AMP + beta-nicotinamide D-nucleotide.</text>
        <dbReference type="EC" id="6.5.1.2"/>
    </reaction>
</comment>
<dbReference type="SUPFAM" id="SSF56091">
    <property type="entry name" value="DNA ligase/mRNA capping enzyme, catalytic domain"/>
    <property type="match status" value="1"/>
</dbReference>
<dbReference type="Pfam" id="PF03119">
    <property type="entry name" value="DNA_ligase_ZBD"/>
    <property type="match status" value="1"/>
</dbReference>
<dbReference type="SUPFAM" id="SSF50249">
    <property type="entry name" value="Nucleic acid-binding proteins"/>
    <property type="match status" value="1"/>
</dbReference>
<feature type="domain" description="NAD-dependent DNA ligase N-terminal" evidence="10">
    <location>
        <begin position="1"/>
        <end position="227"/>
    </location>
</feature>
<dbReference type="InterPro" id="IPR004150">
    <property type="entry name" value="NAD_DNA_ligase_OB"/>
</dbReference>
<accession>X0WF25</accession>
<dbReference type="SUPFAM" id="SSF47781">
    <property type="entry name" value="RuvA domain 2-like"/>
    <property type="match status" value="1"/>
</dbReference>
<proteinExistence type="predicted"/>
<keyword evidence="5" id="KW-0479">Metal-binding</keyword>
<dbReference type="InterPro" id="IPR013839">
    <property type="entry name" value="DNAligase_adenylation"/>
</dbReference>
<dbReference type="Gene3D" id="6.20.10.30">
    <property type="match status" value="1"/>
</dbReference>
<dbReference type="FunFam" id="2.40.50.140:FF:000012">
    <property type="entry name" value="DNA ligase"/>
    <property type="match status" value="1"/>
</dbReference>
<gene>
    <name evidence="11" type="ORF">S01H1_56845</name>
</gene>
<dbReference type="SMART" id="SM00532">
    <property type="entry name" value="LIGANc"/>
    <property type="match status" value="1"/>
</dbReference>
<evidence type="ECO:0000313" key="11">
    <source>
        <dbReference type="EMBL" id="GAG21797.1"/>
    </source>
</evidence>
<evidence type="ECO:0000256" key="7">
    <source>
        <dbReference type="ARBA" id="ARBA00022842"/>
    </source>
</evidence>